<dbReference type="AlphaFoldDB" id="A0A2P2PBY5"/>
<protein>
    <submittedName>
        <fullName evidence="1">Uncharacterized protein</fullName>
    </submittedName>
</protein>
<reference evidence="1" key="1">
    <citation type="submission" date="2018-02" db="EMBL/GenBank/DDBJ databases">
        <title>Rhizophora mucronata_Transcriptome.</title>
        <authorList>
            <person name="Meera S.P."/>
            <person name="Sreeshan A."/>
            <person name="Augustine A."/>
        </authorList>
    </citation>
    <scope>NUCLEOTIDE SEQUENCE</scope>
    <source>
        <tissue evidence="1">Leaf</tissue>
    </source>
</reference>
<evidence type="ECO:0000313" key="1">
    <source>
        <dbReference type="EMBL" id="MBX52245.1"/>
    </source>
</evidence>
<dbReference type="EMBL" id="GGEC01071761">
    <property type="protein sequence ID" value="MBX52245.1"/>
    <property type="molecule type" value="Transcribed_RNA"/>
</dbReference>
<accession>A0A2P2PBY5</accession>
<proteinExistence type="predicted"/>
<sequence>MAFRFESKEVIQLTFITYAELKYLSKFNAKNYILATVSMSHKICMQPNTT</sequence>
<name>A0A2P2PBY5_RHIMU</name>
<organism evidence="1">
    <name type="scientific">Rhizophora mucronata</name>
    <name type="common">Asiatic mangrove</name>
    <dbReference type="NCBI Taxonomy" id="61149"/>
    <lineage>
        <taxon>Eukaryota</taxon>
        <taxon>Viridiplantae</taxon>
        <taxon>Streptophyta</taxon>
        <taxon>Embryophyta</taxon>
        <taxon>Tracheophyta</taxon>
        <taxon>Spermatophyta</taxon>
        <taxon>Magnoliopsida</taxon>
        <taxon>eudicotyledons</taxon>
        <taxon>Gunneridae</taxon>
        <taxon>Pentapetalae</taxon>
        <taxon>rosids</taxon>
        <taxon>fabids</taxon>
        <taxon>Malpighiales</taxon>
        <taxon>Rhizophoraceae</taxon>
        <taxon>Rhizophora</taxon>
    </lineage>
</organism>